<dbReference type="Gene3D" id="3.30.1330.40">
    <property type="entry name" value="RutC-like"/>
    <property type="match status" value="2"/>
</dbReference>
<evidence type="ECO:0000256" key="5">
    <source>
        <dbReference type="ARBA" id="ARBA00048108"/>
    </source>
</evidence>
<dbReference type="SUPFAM" id="SSF52402">
    <property type="entry name" value="Adenine nucleotide alpha hydrolases-like"/>
    <property type="match status" value="1"/>
</dbReference>
<dbReference type="AlphaFoldDB" id="F0U6C9"/>
<dbReference type="SUPFAM" id="SSF55298">
    <property type="entry name" value="YjgF-like"/>
    <property type="match status" value="2"/>
</dbReference>
<evidence type="ECO:0000256" key="2">
    <source>
        <dbReference type="ARBA" id="ARBA00018426"/>
    </source>
</evidence>
<organism evidence="9">
    <name type="scientific">Ajellomyces capsulatus (strain H88)</name>
    <name type="common">Darling's disease fungus</name>
    <name type="synonym">Histoplasma capsulatum</name>
    <dbReference type="NCBI Taxonomy" id="544711"/>
    <lineage>
        <taxon>Eukaryota</taxon>
        <taxon>Fungi</taxon>
        <taxon>Dikarya</taxon>
        <taxon>Ascomycota</taxon>
        <taxon>Pezizomycotina</taxon>
        <taxon>Eurotiomycetes</taxon>
        <taxon>Eurotiomycetidae</taxon>
        <taxon>Onygenales</taxon>
        <taxon>Ajellomycetaceae</taxon>
        <taxon>Histoplasma</taxon>
    </lineage>
</organism>
<sequence>MPHQQRQQQLNVIALISGGKDSLYTILHCLKHGHKVVALANLHPSLQPQRSSNYATYLTAGSLRCDDRDGDDVQKGRAGEEEGNGDGLLGQLGKEEEEEEEEEDDVEEEDLHTYMYQTVGHSIIPLYQSALDIPLYRAPIHGTAINTSRDYQEPPPPSSSSTSSTSATATATAAAAAAAAAATTDETESIFHLLQQILTVHPTANAVCAGAILSTYQRTRVENVASRLGLTSMAWLWMYPTLPPPAERELVPPRSPAAIAGLLEDMAACGCEARIIKIASGGLDVEDLWGNVTGKADGGGDVTRRKLVKGMGRFVGEGEVEGAVLGEGGEYETIALDGPGVLWKGRIVVERIERRVGEGGVATARIRGARCVRKDGNGDGGELGLVRVPQLFDAGFKRLLDEMMLCRWKYEDVGEELQDHHSHGDSDGNENWKMAVSQIKGENIWTISNVSAPEIGLGAGNQMAAIARKLKLILQSTAMAAENTPTPTTADIIFTTLLLRSMDDFALINPIYASLFTKPNPPARVTVACGDTMPPGVDVLASFVVDMLPRECRLGLHVQSRSYWAPANIGPYSQAQCIPLNKNTKIDRDGGLIYIAGQIPLEPGSMQVYNPPPGEETIGWYNPFVSRLVLALQHLWRIGRAMEADWWLGAVVFLAGDENIFAKAKAAWDIWEHMNRDPSSLTAGAKEGDGNDDETPEFDCWDIKYGNQRDLGNLSSSKGVRKSLPNFDVVRGSVCTPPFFAVQVAALPRAVDIEWQGLGTRSNLLTTSEETQINNRPWTLEHSQGAGVGSFYYMGIQNGDARPTRDDLEAHIHDAIEFVKAREIDMHGENIDHVYSTVYTSYRLRGSFWQVGQIVPCKSVWGSKGSKLAAGIVVHVRLRG</sequence>
<proteinExistence type="predicted"/>
<reference evidence="9" key="1">
    <citation type="submission" date="2008-07" db="EMBL/GenBank/DDBJ databases">
        <title>Annotation of Ajellomyces capsulatus strain H88.</title>
        <authorList>
            <person name="Champion M."/>
            <person name="Cuomo C."/>
            <person name="Ma L.-J."/>
            <person name="Henn M.R."/>
            <person name="Sil A."/>
            <person name="Goldman B."/>
            <person name="Young S.K."/>
            <person name="Kodira C.D."/>
            <person name="Zeng Q."/>
            <person name="Koehrsen M."/>
            <person name="Alvarado L."/>
            <person name="Berlin A."/>
            <person name="Borenstein D."/>
            <person name="Chen Z."/>
            <person name="Engels R."/>
            <person name="Freedman E."/>
            <person name="Gellesch M."/>
            <person name="Goldberg J."/>
            <person name="Griggs A."/>
            <person name="Gujja S."/>
            <person name="Heiman D."/>
            <person name="Hepburn T."/>
            <person name="Howarth C."/>
            <person name="Jen D."/>
            <person name="Larson L."/>
            <person name="Lewis B."/>
            <person name="Mehta T."/>
            <person name="Park D."/>
            <person name="Pearson M."/>
            <person name="Roberts A."/>
            <person name="Saif S."/>
            <person name="Shea T."/>
            <person name="Shenoy N."/>
            <person name="Sisk P."/>
            <person name="Stolte C."/>
            <person name="Sykes S."/>
            <person name="Walk T."/>
            <person name="White J."/>
            <person name="Yandava C."/>
            <person name="Klein B."/>
            <person name="McEwen J.G."/>
            <person name="Puccia R."/>
            <person name="Goldman G.H."/>
            <person name="Felipe M.S."/>
            <person name="Nino-Vega G."/>
            <person name="San-Blas G."/>
            <person name="Taylor J."/>
            <person name="Mendoza L."/>
            <person name="Galagan J."/>
            <person name="Nusbaum C."/>
            <person name="Birren B."/>
        </authorList>
    </citation>
    <scope>NUCLEOTIDE SEQUENCE [LARGE SCALE GENOMIC DNA]</scope>
    <source>
        <strain evidence="9">H88</strain>
    </source>
</reference>
<dbReference type="OrthoDB" id="686384at2759"/>
<dbReference type="InterPro" id="IPR014729">
    <property type="entry name" value="Rossmann-like_a/b/a_fold"/>
</dbReference>
<dbReference type="STRING" id="544711.F0U6C9"/>
<dbReference type="OMA" id="HCRLAQS"/>
<dbReference type="HOGENOM" id="CLU_010289_2_0_1"/>
<dbReference type="InterPro" id="IPR035959">
    <property type="entry name" value="RutC-like_sf"/>
</dbReference>
<dbReference type="CDD" id="cd06155">
    <property type="entry name" value="eu_AANH_C_1"/>
    <property type="match status" value="1"/>
</dbReference>
<dbReference type="EMBL" id="DS990636">
    <property type="protein sequence ID" value="EGC41465.1"/>
    <property type="molecule type" value="Genomic_DNA"/>
</dbReference>
<feature type="region of interest" description="Disordered" evidence="6">
    <location>
        <begin position="63"/>
        <end position="109"/>
    </location>
</feature>
<dbReference type="Gene3D" id="3.90.1490.10">
    <property type="entry name" value="putative n-type atp pyrophosphatase, domain 2"/>
    <property type="match status" value="1"/>
</dbReference>
<dbReference type="GO" id="GO:0017178">
    <property type="term" value="F:diphthine-ammonia ligase activity"/>
    <property type="evidence" value="ECO:0007669"/>
    <property type="project" value="UniProtKB-EC"/>
</dbReference>
<dbReference type="InterPro" id="IPR030662">
    <property type="entry name" value="DPH6/MJ0570"/>
</dbReference>
<dbReference type="EC" id="6.3.1.14" evidence="1"/>
<gene>
    <name evidence="8" type="ORF">HCEG_00827</name>
</gene>
<evidence type="ECO:0000256" key="1">
    <source>
        <dbReference type="ARBA" id="ARBA00012089"/>
    </source>
</evidence>
<dbReference type="VEuPathDB" id="FungiDB:I7I53_07623"/>
<evidence type="ECO:0000256" key="4">
    <source>
        <dbReference type="ARBA" id="ARBA00031552"/>
    </source>
</evidence>
<feature type="compositionally biased region" description="Basic and acidic residues" evidence="6">
    <location>
        <begin position="64"/>
        <end position="80"/>
    </location>
</feature>
<dbReference type="PANTHER" id="PTHR12196:SF2">
    <property type="entry name" value="DIPHTHINE--AMMONIA LIGASE"/>
    <property type="match status" value="1"/>
</dbReference>
<dbReference type="InterPro" id="IPR002761">
    <property type="entry name" value="Diphthami_syn_dom"/>
</dbReference>
<protein>
    <recommendedName>
        <fullName evidence="2">Diphthine--ammonia ligase</fullName>
        <ecNumber evidence="1">6.3.1.14</ecNumber>
    </recommendedName>
    <alternativeName>
        <fullName evidence="3">Diphthamide synthase</fullName>
    </alternativeName>
    <alternativeName>
        <fullName evidence="4">Diphthamide synthetase</fullName>
    </alternativeName>
</protein>
<dbReference type="GO" id="GO:0017183">
    <property type="term" value="P:protein histidyl modification to diphthamide"/>
    <property type="evidence" value="ECO:0007669"/>
    <property type="project" value="TreeGrafter"/>
</dbReference>
<feature type="compositionally biased region" description="Acidic residues" evidence="6">
    <location>
        <begin position="95"/>
        <end position="109"/>
    </location>
</feature>
<dbReference type="Pfam" id="PF01902">
    <property type="entry name" value="Diphthami_syn_2"/>
    <property type="match status" value="1"/>
</dbReference>
<evidence type="ECO:0000256" key="3">
    <source>
        <dbReference type="ARBA" id="ARBA00029814"/>
    </source>
</evidence>
<evidence type="ECO:0000313" key="9">
    <source>
        <dbReference type="Proteomes" id="UP000008142"/>
    </source>
</evidence>
<name>F0U6C9_AJEC8</name>
<feature type="region of interest" description="Disordered" evidence="6">
    <location>
        <begin position="146"/>
        <end position="167"/>
    </location>
</feature>
<dbReference type="PANTHER" id="PTHR12196">
    <property type="entry name" value="DOMAIN OF UNKNOWN FUNCTION 71 DUF71 -CONTAINING PROTEIN"/>
    <property type="match status" value="1"/>
</dbReference>
<evidence type="ECO:0000259" key="7">
    <source>
        <dbReference type="Pfam" id="PF01902"/>
    </source>
</evidence>
<comment type="catalytic activity">
    <reaction evidence="5">
        <text>diphthine-[translation elongation factor 2] + NH4(+) + ATP = diphthamide-[translation elongation factor 2] + AMP + diphosphate + H(+)</text>
        <dbReference type="Rhea" id="RHEA:19753"/>
        <dbReference type="Rhea" id="RHEA-COMP:10172"/>
        <dbReference type="Rhea" id="RHEA-COMP:10174"/>
        <dbReference type="ChEBI" id="CHEBI:15378"/>
        <dbReference type="ChEBI" id="CHEBI:16692"/>
        <dbReference type="ChEBI" id="CHEBI:28938"/>
        <dbReference type="ChEBI" id="CHEBI:30616"/>
        <dbReference type="ChEBI" id="CHEBI:33019"/>
        <dbReference type="ChEBI" id="CHEBI:82696"/>
        <dbReference type="ChEBI" id="CHEBI:456215"/>
        <dbReference type="EC" id="6.3.1.14"/>
    </reaction>
</comment>
<dbReference type="CDD" id="cd06156">
    <property type="entry name" value="eu_AANH_C_2"/>
    <property type="match status" value="1"/>
</dbReference>
<dbReference type="Gene3D" id="3.40.50.620">
    <property type="entry name" value="HUPs"/>
    <property type="match status" value="1"/>
</dbReference>
<accession>F0U6C9</accession>
<evidence type="ECO:0000256" key="6">
    <source>
        <dbReference type="SAM" id="MobiDB-lite"/>
    </source>
</evidence>
<dbReference type="CDD" id="cd01994">
    <property type="entry name" value="AANH_PF0828-like"/>
    <property type="match status" value="1"/>
</dbReference>
<dbReference type="Proteomes" id="UP000008142">
    <property type="component" value="Unassembled WGS sequence"/>
</dbReference>
<evidence type="ECO:0000313" key="8">
    <source>
        <dbReference type="EMBL" id="EGC41465.1"/>
    </source>
</evidence>
<feature type="domain" description="Diphthamide synthase" evidence="7">
    <location>
        <begin position="186"/>
        <end position="238"/>
    </location>
</feature>